<comment type="function">
    <text evidence="5">Attaches a formyl group to the free amino group of methionyl-tRNA(fMet). The formyl group appears to play a dual role in the initiator identity of N-formylmethionyl-tRNA by promoting its recognition by IF2 and preventing the misappropriation of this tRNA by the elongation apparatus.</text>
</comment>
<reference evidence="8 9" key="1">
    <citation type="submission" date="2014-06" db="EMBL/GenBank/DDBJ databases">
        <title>Draft genome sequence of Paenibacillus sp. MSt1.</title>
        <authorList>
            <person name="Aw Y.K."/>
            <person name="Ong K.S."/>
            <person name="Gan H.M."/>
            <person name="Lee S.M."/>
        </authorList>
    </citation>
    <scope>NUCLEOTIDE SEQUENCE [LARGE SCALE GENOMIC DNA]</scope>
    <source>
        <strain evidence="8 9">MSt1</strain>
    </source>
</reference>
<organism evidence="8 9">
    <name type="scientific">Paenibacillus tyrfis</name>
    <dbReference type="NCBI Taxonomy" id="1501230"/>
    <lineage>
        <taxon>Bacteria</taxon>
        <taxon>Bacillati</taxon>
        <taxon>Bacillota</taxon>
        <taxon>Bacilli</taxon>
        <taxon>Bacillales</taxon>
        <taxon>Paenibacillaceae</taxon>
        <taxon>Paenibacillus</taxon>
    </lineage>
</organism>
<keyword evidence="9" id="KW-1185">Reference proteome</keyword>
<dbReference type="SUPFAM" id="SSF50486">
    <property type="entry name" value="FMT C-terminal domain-like"/>
    <property type="match status" value="1"/>
</dbReference>
<dbReference type="EC" id="2.1.2.9" evidence="2 5"/>
<evidence type="ECO:0000256" key="2">
    <source>
        <dbReference type="ARBA" id="ARBA00012261"/>
    </source>
</evidence>
<dbReference type="Pfam" id="PF00551">
    <property type="entry name" value="Formyl_trans_N"/>
    <property type="match status" value="1"/>
</dbReference>
<sequence>MRVIFMGTPDFAVPSLQTLLNAKNLEVVAVVTQPDRPVGRKRVLTPTPVKVGAEKHSLPVLQPERLRRPESVEAIRALQPDLIVTAAYGQILPKSVLDLPRLGCINIHASLLPKYRGGAPIHYAVMNGDDVTGVTIMYMAEGLDTGDMISKIEVPIEDSDTTGTMFDKLSLAGAKLLEETLPDLLAGRVQPVPQNDAEAVYSPNISREQERIDWSKPAEQLWNLVRALHPRPGAYTLWNGEVLKIWTCAKPAESEQVPDGVQPGTVLEAGERGIAVAAGQGVLRITELQPAGKKAMDAAAFARSGQLAPGTVLGTSGD</sequence>
<evidence type="ECO:0000256" key="1">
    <source>
        <dbReference type="ARBA" id="ARBA00010699"/>
    </source>
</evidence>
<dbReference type="SUPFAM" id="SSF53328">
    <property type="entry name" value="Formyltransferase"/>
    <property type="match status" value="1"/>
</dbReference>
<dbReference type="InterPro" id="IPR005793">
    <property type="entry name" value="Formyl_trans_C"/>
</dbReference>
<dbReference type="CDD" id="cd08646">
    <property type="entry name" value="FMT_core_Met-tRNA-FMT_N"/>
    <property type="match status" value="1"/>
</dbReference>
<dbReference type="RefSeq" id="WP_036688885.1">
    <property type="nucleotide sequence ID" value="NZ_JNVM01000023.1"/>
</dbReference>
<dbReference type="EMBL" id="JNVM01000023">
    <property type="protein sequence ID" value="KEQ23321.1"/>
    <property type="molecule type" value="Genomic_DNA"/>
</dbReference>
<dbReference type="InterPro" id="IPR002376">
    <property type="entry name" value="Formyl_transf_N"/>
</dbReference>
<feature type="domain" description="Formyl transferase C-terminal" evidence="7">
    <location>
        <begin position="204"/>
        <end position="304"/>
    </location>
</feature>
<dbReference type="GO" id="GO:0004479">
    <property type="term" value="F:methionyl-tRNA formyltransferase activity"/>
    <property type="evidence" value="ECO:0007669"/>
    <property type="project" value="UniProtKB-UniRule"/>
</dbReference>
<name>A0A081NXZ8_9BACL</name>
<comment type="catalytic activity">
    <reaction evidence="5">
        <text>L-methionyl-tRNA(fMet) + (6R)-10-formyltetrahydrofolate = N-formyl-L-methionyl-tRNA(fMet) + (6S)-5,6,7,8-tetrahydrofolate + H(+)</text>
        <dbReference type="Rhea" id="RHEA:24380"/>
        <dbReference type="Rhea" id="RHEA-COMP:9952"/>
        <dbReference type="Rhea" id="RHEA-COMP:9953"/>
        <dbReference type="ChEBI" id="CHEBI:15378"/>
        <dbReference type="ChEBI" id="CHEBI:57453"/>
        <dbReference type="ChEBI" id="CHEBI:78530"/>
        <dbReference type="ChEBI" id="CHEBI:78844"/>
        <dbReference type="ChEBI" id="CHEBI:195366"/>
        <dbReference type="EC" id="2.1.2.9"/>
    </reaction>
</comment>
<dbReference type="Proteomes" id="UP000028123">
    <property type="component" value="Unassembled WGS sequence"/>
</dbReference>
<dbReference type="InterPro" id="IPR036477">
    <property type="entry name" value="Formyl_transf_N_sf"/>
</dbReference>
<dbReference type="CDD" id="cd08704">
    <property type="entry name" value="Met_tRNA_FMT_C"/>
    <property type="match status" value="1"/>
</dbReference>
<accession>A0A081NXZ8</accession>
<evidence type="ECO:0000313" key="8">
    <source>
        <dbReference type="EMBL" id="KEQ23321.1"/>
    </source>
</evidence>
<dbReference type="PANTHER" id="PTHR11138:SF5">
    <property type="entry name" value="METHIONYL-TRNA FORMYLTRANSFERASE, MITOCHONDRIAL"/>
    <property type="match status" value="1"/>
</dbReference>
<dbReference type="HAMAP" id="MF_00182">
    <property type="entry name" value="Formyl_trans"/>
    <property type="match status" value="1"/>
</dbReference>
<dbReference type="InterPro" id="IPR011034">
    <property type="entry name" value="Formyl_transferase-like_C_sf"/>
</dbReference>
<dbReference type="AlphaFoldDB" id="A0A081NXZ8"/>
<evidence type="ECO:0000313" key="9">
    <source>
        <dbReference type="Proteomes" id="UP000028123"/>
    </source>
</evidence>
<dbReference type="PROSITE" id="PS00373">
    <property type="entry name" value="GART"/>
    <property type="match status" value="1"/>
</dbReference>
<keyword evidence="3 5" id="KW-0808">Transferase</keyword>
<gene>
    <name evidence="5" type="primary">fmt</name>
    <name evidence="8" type="ORF">ET33_16960</name>
</gene>
<evidence type="ECO:0000259" key="7">
    <source>
        <dbReference type="Pfam" id="PF02911"/>
    </source>
</evidence>
<evidence type="ECO:0000256" key="4">
    <source>
        <dbReference type="ARBA" id="ARBA00022917"/>
    </source>
</evidence>
<feature type="binding site" evidence="5">
    <location>
        <begin position="110"/>
        <end position="113"/>
    </location>
    <ligand>
        <name>(6S)-5,6,7,8-tetrahydrofolate</name>
        <dbReference type="ChEBI" id="CHEBI:57453"/>
    </ligand>
</feature>
<dbReference type="Gene3D" id="3.40.50.12230">
    <property type="match status" value="1"/>
</dbReference>
<evidence type="ECO:0000256" key="5">
    <source>
        <dbReference type="HAMAP-Rule" id="MF_00182"/>
    </source>
</evidence>
<protein>
    <recommendedName>
        <fullName evidence="2 5">Methionyl-tRNA formyltransferase</fullName>
        <ecNumber evidence="2 5">2.1.2.9</ecNumber>
    </recommendedName>
</protein>
<proteinExistence type="inferred from homology"/>
<feature type="domain" description="Formyl transferase N-terminal" evidence="6">
    <location>
        <begin position="1"/>
        <end position="179"/>
    </location>
</feature>
<dbReference type="InterPro" id="IPR005794">
    <property type="entry name" value="Fmt"/>
</dbReference>
<dbReference type="eggNOG" id="COG0223">
    <property type="taxonomic scope" value="Bacteria"/>
</dbReference>
<dbReference type="InterPro" id="IPR001555">
    <property type="entry name" value="GART_AS"/>
</dbReference>
<keyword evidence="4 5" id="KW-0648">Protein biosynthesis</keyword>
<dbReference type="NCBIfam" id="TIGR00460">
    <property type="entry name" value="fmt"/>
    <property type="match status" value="1"/>
</dbReference>
<dbReference type="FunFam" id="3.40.50.12230:FF:000001">
    <property type="entry name" value="Methionyl-tRNA formyltransferase"/>
    <property type="match status" value="1"/>
</dbReference>
<dbReference type="FunFam" id="3.40.50.170:FF:000004">
    <property type="entry name" value="Methionyl-tRNA formyltransferase"/>
    <property type="match status" value="1"/>
</dbReference>
<dbReference type="InterPro" id="IPR044135">
    <property type="entry name" value="Met-tRNA-FMT_C"/>
</dbReference>
<evidence type="ECO:0000256" key="3">
    <source>
        <dbReference type="ARBA" id="ARBA00022679"/>
    </source>
</evidence>
<comment type="similarity">
    <text evidence="1 5">Belongs to the Fmt family.</text>
</comment>
<dbReference type="GO" id="GO:0005829">
    <property type="term" value="C:cytosol"/>
    <property type="evidence" value="ECO:0007669"/>
    <property type="project" value="TreeGrafter"/>
</dbReference>
<evidence type="ECO:0000259" key="6">
    <source>
        <dbReference type="Pfam" id="PF00551"/>
    </source>
</evidence>
<dbReference type="Pfam" id="PF02911">
    <property type="entry name" value="Formyl_trans_C"/>
    <property type="match status" value="1"/>
</dbReference>
<dbReference type="InterPro" id="IPR041711">
    <property type="entry name" value="Met-tRNA-FMT_N"/>
</dbReference>
<comment type="caution">
    <text evidence="8">The sequence shown here is derived from an EMBL/GenBank/DDBJ whole genome shotgun (WGS) entry which is preliminary data.</text>
</comment>
<dbReference type="PANTHER" id="PTHR11138">
    <property type="entry name" value="METHIONYL-TRNA FORMYLTRANSFERASE"/>
    <property type="match status" value="1"/>
</dbReference>